<gene>
    <name evidence="4" type="ORF">LL252_13760</name>
</gene>
<evidence type="ECO:0000256" key="2">
    <source>
        <dbReference type="ARBA" id="ARBA00023002"/>
    </source>
</evidence>
<dbReference type="RefSeq" id="WP_204430558.1">
    <property type="nucleotide sequence ID" value="NZ_ARXL01000030.1"/>
</dbReference>
<dbReference type="SUPFAM" id="SSF50129">
    <property type="entry name" value="GroES-like"/>
    <property type="match status" value="1"/>
</dbReference>
<sequence length="321" mass="34579">MQAWRIQDDHTLKLDHRESPEPGVGQVRVKVEAAGVNRADIMQVQGLYPAPPGFDNSVPGLEYAGVIDAVGEGVMKRKVGDRVMGLIPSGAYAGQVVVHEREALTLPDELSFAEGATLPEAFLTAYRGLFLEGGLQPGQWCLIRPATAGVGLAATQLASTLGARPIGTSRDLDNLATARDMGLLEAVVEDENLPDRLLEITGDGVAVMLDMVGPDWKNLLKGLRIEGKLVMLSALAGATTELNLRALIARRPTMMAMTMRSQPLEKRIAIAEVFNDRLAPLFANGRLKPLPLKSFPFSDAQAAHTHMVEDSFSGKRVLVND</sequence>
<proteinExistence type="predicted"/>
<dbReference type="EMBL" id="JAJGNA010000019">
    <property type="protein sequence ID" value="MCC4309637.1"/>
    <property type="molecule type" value="Genomic_DNA"/>
</dbReference>
<dbReference type="PANTHER" id="PTHR48106">
    <property type="entry name" value="QUINONE OXIDOREDUCTASE PIG3-RELATED"/>
    <property type="match status" value="1"/>
</dbReference>
<comment type="caution">
    <text evidence="4">The sequence shown here is derived from an EMBL/GenBank/DDBJ whole genome shotgun (WGS) entry which is preliminary data.</text>
</comment>
<keyword evidence="1" id="KW-0521">NADP</keyword>
<dbReference type="Gene3D" id="3.90.180.10">
    <property type="entry name" value="Medium-chain alcohol dehydrogenases, catalytic domain"/>
    <property type="match status" value="1"/>
</dbReference>
<reference evidence="4" key="1">
    <citation type="submission" date="2021-10" db="EMBL/GenBank/DDBJ databases">
        <title>The diversity and Nitrogen Metabolism of Culturable Nitrate-Utilizing Bacteria Within the Oxygen Minimum Zone of the Changjiang (Yangtze River)Estuary.</title>
        <authorList>
            <person name="Zhang D."/>
            <person name="Zheng J."/>
            <person name="Liu S."/>
            <person name="He W."/>
        </authorList>
    </citation>
    <scope>NUCLEOTIDE SEQUENCE</scope>
    <source>
        <strain evidence="4">FXH-223</strain>
    </source>
</reference>
<dbReference type="InterPro" id="IPR014189">
    <property type="entry name" value="Quinone_OxRdtase_PIG3"/>
</dbReference>
<dbReference type="GO" id="GO:0070402">
    <property type="term" value="F:NADPH binding"/>
    <property type="evidence" value="ECO:0007669"/>
    <property type="project" value="TreeGrafter"/>
</dbReference>
<feature type="domain" description="Enoyl reductase (ER)" evidence="3">
    <location>
        <begin position="7"/>
        <end position="318"/>
    </location>
</feature>
<accession>A0A9Q3UQK5</accession>
<dbReference type="InterPro" id="IPR011032">
    <property type="entry name" value="GroES-like_sf"/>
</dbReference>
<protein>
    <submittedName>
        <fullName evidence="4">NAD(P)H-quinone oxidoreductase</fullName>
    </submittedName>
</protein>
<evidence type="ECO:0000313" key="5">
    <source>
        <dbReference type="Proteomes" id="UP001108027"/>
    </source>
</evidence>
<dbReference type="SUPFAM" id="SSF51735">
    <property type="entry name" value="NAD(P)-binding Rossmann-fold domains"/>
    <property type="match status" value="1"/>
</dbReference>
<dbReference type="PANTHER" id="PTHR48106:SF18">
    <property type="entry name" value="QUINONE OXIDOREDUCTASE PIG3"/>
    <property type="match status" value="1"/>
</dbReference>
<dbReference type="Proteomes" id="UP001108027">
    <property type="component" value="Unassembled WGS sequence"/>
</dbReference>
<evidence type="ECO:0000256" key="1">
    <source>
        <dbReference type="ARBA" id="ARBA00022857"/>
    </source>
</evidence>
<dbReference type="InterPro" id="IPR020843">
    <property type="entry name" value="ER"/>
</dbReference>
<evidence type="ECO:0000259" key="3">
    <source>
        <dbReference type="SMART" id="SM00829"/>
    </source>
</evidence>
<dbReference type="GO" id="GO:0016651">
    <property type="term" value="F:oxidoreductase activity, acting on NAD(P)H"/>
    <property type="evidence" value="ECO:0007669"/>
    <property type="project" value="TreeGrafter"/>
</dbReference>
<dbReference type="Pfam" id="PF00107">
    <property type="entry name" value="ADH_zinc_N"/>
    <property type="match status" value="1"/>
</dbReference>
<dbReference type="InterPro" id="IPR013154">
    <property type="entry name" value="ADH-like_N"/>
</dbReference>
<name>A0A9Q3UQK5_9GAMM</name>
<dbReference type="CDD" id="cd05276">
    <property type="entry name" value="p53_inducible_oxidoreductase"/>
    <property type="match status" value="1"/>
</dbReference>
<dbReference type="Pfam" id="PF08240">
    <property type="entry name" value="ADH_N"/>
    <property type="match status" value="1"/>
</dbReference>
<dbReference type="InterPro" id="IPR036291">
    <property type="entry name" value="NAD(P)-bd_dom_sf"/>
</dbReference>
<keyword evidence="2" id="KW-0560">Oxidoreductase</keyword>
<dbReference type="Gene3D" id="3.40.50.720">
    <property type="entry name" value="NAD(P)-binding Rossmann-like Domain"/>
    <property type="match status" value="1"/>
</dbReference>
<keyword evidence="5" id="KW-1185">Reference proteome</keyword>
<dbReference type="AlphaFoldDB" id="A0A9Q3UQK5"/>
<dbReference type="InterPro" id="IPR013149">
    <property type="entry name" value="ADH-like_C"/>
</dbReference>
<evidence type="ECO:0000313" key="4">
    <source>
        <dbReference type="EMBL" id="MCC4309637.1"/>
    </source>
</evidence>
<organism evidence="4 5">
    <name type="scientific">Alloalcanivorax marinus</name>
    <dbReference type="NCBI Taxonomy" id="1177169"/>
    <lineage>
        <taxon>Bacteria</taxon>
        <taxon>Pseudomonadati</taxon>
        <taxon>Pseudomonadota</taxon>
        <taxon>Gammaproteobacteria</taxon>
        <taxon>Oceanospirillales</taxon>
        <taxon>Alcanivoracaceae</taxon>
        <taxon>Alloalcanivorax</taxon>
    </lineage>
</organism>
<dbReference type="SMART" id="SM00829">
    <property type="entry name" value="PKS_ER"/>
    <property type="match status" value="1"/>
</dbReference>